<keyword evidence="1" id="KW-0175">Coiled coil</keyword>
<reference evidence="4" key="1">
    <citation type="journal article" date="2019" name="Int. J. Syst. Evol. Microbiol.">
        <title>The Global Catalogue of Microorganisms (GCM) 10K type strain sequencing project: providing services to taxonomists for standard genome sequencing and annotation.</title>
        <authorList>
            <consortium name="The Broad Institute Genomics Platform"/>
            <consortium name="The Broad Institute Genome Sequencing Center for Infectious Disease"/>
            <person name="Wu L."/>
            <person name="Ma J."/>
        </authorList>
    </citation>
    <scope>NUCLEOTIDE SEQUENCE [LARGE SCALE GENOMIC DNA]</scope>
    <source>
        <strain evidence="4">JCM 9095</strain>
    </source>
</reference>
<sequence>MRYFISLLSTQGNVYQTLKATIPYIHEPMKSKLEKLVEDLDRQNINNREAFLEFAESIGSSEAFMIMEMIFEFHEEGINKEDVQELENTINNLQQNKINELIEYKVNQMGKHANPILVYGLIFIFLFTGITMIAYLSQLNL</sequence>
<name>A0ABP6HJG8_9ACTN</name>
<organism evidence="3 4">
    <name type="scientific">Streptomyces virens</name>
    <dbReference type="NCBI Taxonomy" id="285572"/>
    <lineage>
        <taxon>Bacteria</taxon>
        <taxon>Bacillati</taxon>
        <taxon>Actinomycetota</taxon>
        <taxon>Actinomycetes</taxon>
        <taxon>Kitasatosporales</taxon>
        <taxon>Streptomycetaceae</taxon>
        <taxon>Streptomyces</taxon>
    </lineage>
</organism>
<dbReference type="EMBL" id="BAAAUH010000213">
    <property type="protein sequence ID" value="GAA2776160.1"/>
    <property type="molecule type" value="Genomic_DNA"/>
</dbReference>
<proteinExistence type="predicted"/>
<evidence type="ECO:0000256" key="2">
    <source>
        <dbReference type="SAM" id="Phobius"/>
    </source>
</evidence>
<keyword evidence="4" id="KW-1185">Reference proteome</keyword>
<accession>A0ABP6HJG8</accession>
<keyword evidence="2" id="KW-0812">Transmembrane</keyword>
<keyword evidence="2" id="KW-1133">Transmembrane helix</keyword>
<dbReference type="Proteomes" id="UP001501866">
    <property type="component" value="Unassembled WGS sequence"/>
</dbReference>
<evidence type="ECO:0000256" key="1">
    <source>
        <dbReference type="SAM" id="Coils"/>
    </source>
</evidence>
<evidence type="ECO:0000313" key="4">
    <source>
        <dbReference type="Proteomes" id="UP001501866"/>
    </source>
</evidence>
<feature type="coiled-coil region" evidence="1">
    <location>
        <begin position="33"/>
        <end position="103"/>
    </location>
</feature>
<feature type="transmembrane region" description="Helical" evidence="2">
    <location>
        <begin position="116"/>
        <end position="136"/>
    </location>
</feature>
<keyword evidence="2" id="KW-0472">Membrane</keyword>
<evidence type="ECO:0000313" key="3">
    <source>
        <dbReference type="EMBL" id="GAA2776160.1"/>
    </source>
</evidence>
<gene>
    <name evidence="3" type="ORF">GCM10010451_68710</name>
</gene>
<protein>
    <submittedName>
        <fullName evidence="3">Uncharacterized protein</fullName>
    </submittedName>
</protein>
<comment type="caution">
    <text evidence="3">The sequence shown here is derived from an EMBL/GenBank/DDBJ whole genome shotgun (WGS) entry which is preliminary data.</text>
</comment>